<dbReference type="CDD" id="cd05233">
    <property type="entry name" value="SDR_c"/>
    <property type="match status" value="1"/>
</dbReference>
<proteinExistence type="inferred from homology"/>
<dbReference type="SUPFAM" id="SSF51735">
    <property type="entry name" value="NAD(P)-binding Rossmann-fold domains"/>
    <property type="match status" value="1"/>
</dbReference>
<dbReference type="GO" id="GO:0006633">
    <property type="term" value="P:fatty acid biosynthetic process"/>
    <property type="evidence" value="ECO:0007669"/>
    <property type="project" value="TreeGrafter"/>
</dbReference>
<organism evidence="4 5">
    <name type="scientific">Sphingopyxis macrogoltabida</name>
    <name type="common">Sphingomonas macrogoltabidus</name>
    <dbReference type="NCBI Taxonomy" id="33050"/>
    <lineage>
        <taxon>Bacteria</taxon>
        <taxon>Pseudomonadati</taxon>
        <taxon>Pseudomonadota</taxon>
        <taxon>Alphaproteobacteria</taxon>
        <taxon>Sphingomonadales</taxon>
        <taxon>Sphingomonadaceae</taxon>
        <taxon>Sphingopyxis</taxon>
    </lineage>
</organism>
<dbReference type="EMBL" id="CP012700">
    <property type="protein sequence ID" value="ALH79203.1"/>
    <property type="molecule type" value="Genomic_DNA"/>
</dbReference>
<dbReference type="InterPro" id="IPR002347">
    <property type="entry name" value="SDR_fam"/>
</dbReference>
<protein>
    <submittedName>
        <fullName evidence="4">Short-chain dehydrogenase</fullName>
    </submittedName>
</protein>
<comment type="similarity">
    <text evidence="1 3">Belongs to the short-chain dehydrogenases/reductases (SDR) family.</text>
</comment>
<dbReference type="PANTHER" id="PTHR42760">
    <property type="entry name" value="SHORT-CHAIN DEHYDROGENASES/REDUCTASES FAMILY MEMBER"/>
    <property type="match status" value="1"/>
</dbReference>
<dbReference type="KEGG" id="smag:AN936_02075"/>
<dbReference type="Proteomes" id="UP000058074">
    <property type="component" value="Chromosome"/>
</dbReference>
<dbReference type="OrthoDB" id="9796652at2"/>
<dbReference type="PANTHER" id="PTHR42760:SF133">
    <property type="entry name" value="3-OXOACYL-[ACYL-CARRIER-PROTEIN] REDUCTASE"/>
    <property type="match status" value="1"/>
</dbReference>
<sequence>MTAAPKDASLLAGQSAIVTGASSGLGHRFAKTLAAAGAAVTVVGRRIERLEALVAEIEAAGGRATAVAADVADPGQIVEAVDKAQAAFGTTGILINNAGIPDAQLATRMPLDLIDRVLDVNVRAPFLFAREVATRLIEARQHGRIVNIASIAAFVAPRQGAALYATSKAAVVRMSEALAIEWARFHINVNCIAPGSFDSEMMDGMRSRTGDAFIGTFPRKRLGLPEQLDSSLLYLVSPASEAVTGTILKVDDGQFLR</sequence>
<gene>
    <name evidence="4" type="ORF">AN936_02075</name>
</gene>
<dbReference type="InterPro" id="IPR020904">
    <property type="entry name" value="Sc_DH/Rdtase_CS"/>
</dbReference>
<evidence type="ECO:0000313" key="4">
    <source>
        <dbReference type="EMBL" id="ALH79203.1"/>
    </source>
</evidence>
<dbReference type="PROSITE" id="PS00061">
    <property type="entry name" value="ADH_SHORT"/>
    <property type="match status" value="1"/>
</dbReference>
<keyword evidence="2" id="KW-0560">Oxidoreductase</keyword>
<dbReference type="Gene3D" id="3.40.50.720">
    <property type="entry name" value="NAD(P)-binding Rossmann-like Domain"/>
    <property type="match status" value="1"/>
</dbReference>
<dbReference type="PRINTS" id="PR00081">
    <property type="entry name" value="GDHRDH"/>
</dbReference>
<dbReference type="GO" id="GO:0048038">
    <property type="term" value="F:quinone binding"/>
    <property type="evidence" value="ECO:0007669"/>
    <property type="project" value="TreeGrafter"/>
</dbReference>
<evidence type="ECO:0000256" key="3">
    <source>
        <dbReference type="RuleBase" id="RU000363"/>
    </source>
</evidence>
<dbReference type="PATRIC" id="fig|33050.5.peg.433"/>
<evidence type="ECO:0000256" key="2">
    <source>
        <dbReference type="ARBA" id="ARBA00023002"/>
    </source>
</evidence>
<dbReference type="AlphaFoldDB" id="A0A0N7GRY4"/>
<dbReference type="PRINTS" id="PR00080">
    <property type="entry name" value="SDRFAMILY"/>
</dbReference>
<dbReference type="GO" id="GO:0016616">
    <property type="term" value="F:oxidoreductase activity, acting on the CH-OH group of donors, NAD or NADP as acceptor"/>
    <property type="evidence" value="ECO:0007669"/>
    <property type="project" value="TreeGrafter"/>
</dbReference>
<dbReference type="RefSeq" id="WP_054586692.1">
    <property type="nucleotide sequence ID" value="NZ_CP012700.1"/>
</dbReference>
<dbReference type="Pfam" id="PF00106">
    <property type="entry name" value="adh_short"/>
    <property type="match status" value="1"/>
</dbReference>
<accession>A0A0N7GRY4</accession>
<name>A0A0N7GRY4_SPHMC</name>
<evidence type="ECO:0000313" key="5">
    <source>
        <dbReference type="Proteomes" id="UP000058074"/>
    </source>
</evidence>
<dbReference type="InterPro" id="IPR036291">
    <property type="entry name" value="NAD(P)-bd_dom_sf"/>
</dbReference>
<evidence type="ECO:0000256" key="1">
    <source>
        <dbReference type="ARBA" id="ARBA00006484"/>
    </source>
</evidence>
<dbReference type="FunFam" id="3.40.50.720:FF:000084">
    <property type="entry name" value="Short-chain dehydrogenase reductase"/>
    <property type="match status" value="1"/>
</dbReference>
<reference evidence="4 5" key="1">
    <citation type="journal article" date="2015" name="Genome Announc.">
        <title>Complete Genome Sequence of Polypropylene Glycol- and Polyethylene Glycol-Degrading Sphingopyxis macrogoltabida Strain EY-1.</title>
        <authorList>
            <person name="Ohtsubo Y."/>
            <person name="Nagata Y."/>
            <person name="Numata M."/>
            <person name="Tsuchikane K."/>
            <person name="Hosoyama A."/>
            <person name="Yamazoe A."/>
            <person name="Tsuda M."/>
            <person name="Fujita N."/>
            <person name="Kawai F."/>
        </authorList>
    </citation>
    <scope>NUCLEOTIDE SEQUENCE [LARGE SCALE GENOMIC DNA]</scope>
    <source>
        <strain evidence="4 5">EY-1</strain>
    </source>
</reference>